<evidence type="ECO:0000256" key="15">
    <source>
        <dbReference type="SAM" id="Coils"/>
    </source>
</evidence>
<evidence type="ECO:0000256" key="11">
    <source>
        <dbReference type="ARBA" id="ARBA00023054"/>
    </source>
</evidence>
<dbReference type="InterPro" id="IPR042358">
    <property type="entry name" value="BFSP1"/>
</dbReference>
<dbReference type="Pfam" id="PF00038">
    <property type="entry name" value="Filament"/>
    <property type="match status" value="1"/>
</dbReference>
<keyword evidence="8" id="KW-0273">Eye lens protein</keyword>
<evidence type="ECO:0000256" key="6">
    <source>
        <dbReference type="ARBA" id="ARBA00022490"/>
    </source>
</evidence>
<evidence type="ECO:0000256" key="13">
    <source>
        <dbReference type="ARBA" id="ARBA00023212"/>
    </source>
</evidence>
<feature type="coiled-coil region" evidence="15">
    <location>
        <begin position="90"/>
        <end position="124"/>
    </location>
</feature>
<dbReference type="SUPFAM" id="SSF64593">
    <property type="entry name" value="Intermediate filament protein, coiled coil region"/>
    <property type="match status" value="1"/>
</dbReference>
<evidence type="ECO:0000256" key="2">
    <source>
        <dbReference type="ARBA" id="ARBA00004413"/>
    </source>
</evidence>
<keyword evidence="9" id="KW-0677">Repeat</keyword>
<accession>A0ABQ7SX58</accession>
<evidence type="ECO:0000256" key="9">
    <source>
        <dbReference type="ARBA" id="ARBA00022737"/>
    </source>
</evidence>
<sequence length="155" mass="18630">MYRSSYLREVRKEKFERSDAYEELPESSEFSSLAQAQGLENLQELNERFANYINRARVLEQRNAIFRKQLEMFQRMEELTGLEDTFAGQIDLNRQRVRELGNERSKLEREEKDAQRMLDEFRNNVHFDYDATKMHTEDNNNNNIQKRVQVEAPTD</sequence>
<evidence type="ECO:0000256" key="5">
    <source>
        <dbReference type="ARBA" id="ARBA00022475"/>
    </source>
</evidence>
<feature type="region of interest" description="Disordered" evidence="16">
    <location>
        <begin position="134"/>
        <end position="155"/>
    </location>
</feature>
<evidence type="ECO:0000256" key="16">
    <source>
        <dbReference type="SAM" id="MobiDB-lite"/>
    </source>
</evidence>
<gene>
    <name evidence="18" type="ORF">JD844_023527</name>
</gene>
<evidence type="ECO:0000256" key="10">
    <source>
        <dbReference type="ARBA" id="ARBA00022754"/>
    </source>
</evidence>
<feature type="domain" description="IF rod" evidence="17">
    <location>
        <begin position="38"/>
        <end position="155"/>
    </location>
</feature>
<evidence type="ECO:0000313" key="18">
    <source>
        <dbReference type="EMBL" id="KAH0621853.1"/>
    </source>
</evidence>
<reference evidence="18 19" key="1">
    <citation type="journal article" date="2022" name="Gigascience">
        <title>A chromosome-level genome assembly and annotation of the desert horned lizard, Phrynosoma platyrhinos, provides insight into chromosomal rearrangements among reptiles.</title>
        <authorList>
            <person name="Koochekian N."/>
            <person name="Ascanio A."/>
            <person name="Farleigh K."/>
            <person name="Card D.C."/>
            <person name="Schield D.R."/>
            <person name="Castoe T.A."/>
            <person name="Jezkova T."/>
        </authorList>
    </citation>
    <scope>NUCLEOTIDE SEQUENCE [LARGE SCALE GENOMIC DNA]</scope>
    <source>
        <strain evidence="18">NK-2021</strain>
    </source>
</reference>
<keyword evidence="6" id="KW-0963">Cytoplasm</keyword>
<dbReference type="InterPro" id="IPR039008">
    <property type="entry name" value="IF_rod_dom"/>
</dbReference>
<keyword evidence="11 15" id="KW-0175">Coiled coil</keyword>
<evidence type="ECO:0000256" key="3">
    <source>
        <dbReference type="ARBA" id="ARBA00004544"/>
    </source>
</evidence>
<evidence type="ECO:0000259" key="17">
    <source>
        <dbReference type="PROSITE" id="PS51842"/>
    </source>
</evidence>
<keyword evidence="13" id="KW-0206">Cytoskeleton</keyword>
<protein>
    <recommendedName>
        <fullName evidence="4">Filensin</fullName>
    </recommendedName>
    <alternativeName>
        <fullName evidence="14">Beaded filament structural protein 1</fullName>
    </alternativeName>
</protein>
<evidence type="ECO:0000256" key="12">
    <source>
        <dbReference type="ARBA" id="ARBA00023136"/>
    </source>
</evidence>
<name>A0ABQ7SX58_PHRPL</name>
<keyword evidence="19" id="KW-1185">Reference proteome</keyword>
<dbReference type="Proteomes" id="UP000826234">
    <property type="component" value="Unassembled WGS sequence"/>
</dbReference>
<dbReference type="PANTHER" id="PTHR14069:SF0">
    <property type="entry name" value="FILENSIN"/>
    <property type="match status" value="1"/>
</dbReference>
<evidence type="ECO:0000256" key="14">
    <source>
        <dbReference type="ARBA" id="ARBA00031415"/>
    </source>
</evidence>
<evidence type="ECO:0000313" key="19">
    <source>
        <dbReference type="Proteomes" id="UP000826234"/>
    </source>
</evidence>
<dbReference type="PANTHER" id="PTHR14069">
    <property type="entry name" value="FILENSIN"/>
    <property type="match status" value="1"/>
</dbReference>
<evidence type="ECO:0000256" key="8">
    <source>
        <dbReference type="ARBA" id="ARBA00022613"/>
    </source>
</evidence>
<comment type="caution">
    <text evidence="18">The sequence shown here is derived from an EMBL/GenBank/DDBJ whole genome shotgun (WGS) entry which is preliminary data.</text>
</comment>
<dbReference type="EMBL" id="JAIPUX010003289">
    <property type="protein sequence ID" value="KAH0621853.1"/>
    <property type="molecule type" value="Genomic_DNA"/>
</dbReference>
<keyword evidence="5" id="KW-1003">Cell membrane</keyword>
<comment type="subcellular location">
    <subcellularLocation>
        <location evidence="2">Cell membrane</location>
        <topology evidence="2">Peripheral membrane protein</topology>
        <orientation evidence="2">Cytoplasmic side</orientation>
    </subcellularLocation>
    <subcellularLocation>
        <location evidence="3">Cytoplasm</location>
        <location evidence="3">Cell cortex</location>
    </subcellularLocation>
    <subcellularLocation>
        <location evidence="1">Cytoplasm</location>
        <location evidence="1">Cytoskeleton</location>
    </subcellularLocation>
</comment>
<dbReference type="PROSITE" id="PS51842">
    <property type="entry name" value="IF_ROD_2"/>
    <property type="match status" value="1"/>
</dbReference>
<evidence type="ECO:0000256" key="7">
    <source>
        <dbReference type="ARBA" id="ARBA00022553"/>
    </source>
</evidence>
<organism evidence="18 19">
    <name type="scientific">Phrynosoma platyrhinos</name>
    <name type="common">Desert horned lizard</name>
    <dbReference type="NCBI Taxonomy" id="52577"/>
    <lineage>
        <taxon>Eukaryota</taxon>
        <taxon>Metazoa</taxon>
        <taxon>Chordata</taxon>
        <taxon>Craniata</taxon>
        <taxon>Vertebrata</taxon>
        <taxon>Euteleostomi</taxon>
        <taxon>Lepidosauria</taxon>
        <taxon>Squamata</taxon>
        <taxon>Bifurcata</taxon>
        <taxon>Unidentata</taxon>
        <taxon>Episquamata</taxon>
        <taxon>Toxicofera</taxon>
        <taxon>Iguania</taxon>
        <taxon>Phrynosomatidae</taxon>
        <taxon>Phrynosomatinae</taxon>
        <taxon>Phrynosoma</taxon>
    </lineage>
</organism>
<keyword evidence="7" id="KW-0597">Phosphoprotein</keyword>
<keyword evidence="12" id="KW-0472">Membrane</keyword>
<evidence type="ECO:0000256" key="1">
    <source>
        <dbReference type="ARBA" id="ARBA00004245"/>
    </source>
</evidence>
<evidence type="ECO:0000256" key="4">
    <source>
        <dbReference type="ARBA" id="ARBA00019025"/>
    </source>
</evidence>
<keyword evidence="10" id="KW-0403">Intermediate filament</keyword>
<proteinExistence type="predicted"/>